<dbReference type="EMBL" id="CP136891">
    <property type="protein sequence ID" value="WOK97378.1"/>
    <property type="molecule type" value="Genomic_DNA"/>
</dbReference>
<name>A0AAQ3JXW0_9LILI</name>
<dbReference type="PANTHER" id="PTHR46835:SF3">
    <property type="entry name" value="BASIC-LEUCINE ZIPPER (BZIP) TRANSCRIPTION FACTOR FAMILY PROTEIN"/>
    <property type="match status" value="1"/>
</dbReference>
<dbReference type="GO" id="GO:0003700">
    <property type="term" value="F:DNA-binding transcription factor activity"/>
    <property type="evidence" value="ECO:0007669"/>
    <property type="project" value="InterPro"/>
</dbReference>
<feature type="region of interest" description="Disordered" evidence="1">
    <location>
        <begin position="176"/>
        <end position="210"/>
    </location>
</feature>
<dbReference type="GO" id="GO:0005634">
    <property type="term" value="C:nucleus"/>
    <property type="evidence" value="ECO:0007669"/>
    <property type="project" value="UniProtKB-ARBA"/>
</dbReference>
<feature type="region of interest" description="Disordered" evidence="1">
    <location>
        <begin position="1"/>
        <end position="44"/>
    </location>
</feature>
<dbReference type="AlphaFoldDB" id="A0AAQ3JXW0"/>
<feature type="region of interest" description="Disordered" evidence="1">
    <location>
        <begin position="298"/>
        <end position="323"/>
    </location>
</feature>
<evidence type="ECO:0000313" key="3">
    <source>
        <dbReference type="Proteomes" id="UP001327560"/>
    </source>
</evidence>
<reference evidence="2 3" key="1">
    <citation type="submission" date="2023-10" db="EMBL/GenBank/DDBJ databases">
        <title>Chromosome-scale genome assembly provides insights into flower coloration mechanisms of Canna indica.</title>
        <authorList>
            <person name="Li C."/>
        </authorList>
    </citation>
    <scope>NUCLEOTIDE SEQUENCE [LARGE SCALE GENOMIC DNA]</scope>
    <source>
        <tissue evidence="2">Flower</tissue>
    </source>
</reference>
<sequence>MANAKAASTLRSSTPAGKQSLLPPRCPYPTLLSQYGDHGPTASRDVLDSGNVQNHHRHTSSESFLFEEQPPWLDDLLNEPETPVKGGAHRRSSSDSFAYLNGVNISSSITNLHLDDCNQRTVTAPSPWRLNELDSLRSINHGSYNVQNNSFERSPLGKDKMVDTRTVLEENNVVLSDTTEKKVQQEEAHDPKGSSGSLLKQSEVDPRSAKQQFARRSRVWKLEYIAELERNVQTLQAEGSEISAELEFLDRQNLILSLENRSLKQRLDNLSQEQLIKHLQQEMLEREIARLRGLYQQQQQQQQKQSRRQSVPIHTRNRSRDLDSEFASLSLNHKDMNTDPATNPLRI</sequence>
<evidence type="ECO:0000313" key="2">
    <source>
        <dbReference type="EMBL" id="WOK97378.1"/>
    </source>
</evidence>
<keyword evidence="3" id="KW-1185">Reference proteome</keyword>
<dbReference type="CDD" id="cd14703">
    <property type="entry name" value="bZIP_plant_RF2"/>
    <property type="match status" value="1"/>
</dbReference>
<dbReference type="InterPro" id="IPR044797">
    <property type="entry name" value="At4g06598-like"/>
</dbReference>
<accession>A0AAQ3JXW0</accession>
<feature type="compositionally biased region" description="Basic and acidic residues" evidence="1">
    <location>
        <begin position="178"/>
        <end position="192"/>
    </location>
</feature>
<proteinExistence type="predicted"/>
<gene>
    <name evidence="2" type="ORF">Cni_G06086</name>
</gene>
<evidence type="ECO:0000256" key="1">
    <source>
        <dbReference type="SAM" id="MobiDB-lite"/>
    </source>
</evidence>
<feature type="compositionally biased region" description="Low complexity" evidence="1">
    <location>
        <begin position="298"/>
        <end position="310"/>
    </location>
</feature>
<dbReference type="Proteomes" id="UP001327560">
    <property type="component" value="Chromosome 2"/>
</dbReference>
<feature type="region of interest" description="Disordered" evidence="1">
    <location>
        <begin position="328"/>
        <end position="347"/>
    </location>
</feature>
<dbReference type="PANTHER" id="PTHR46835">
    <property type="entry name" value="BASIC-LEUCINE ZIPPER (BZIP) TRANSCRIPTION FACTOR FAMILY PROTEIN-RELATED"/>
    <property type="match status" value="1"/>
</dbReference>
<dbReference type="InterPro" id="IPR044759">
    <property type="entry name" value="bZIP_RF2"/>
</dbReference>
<protein>
    <submittedName>
        <fullName evidence="2">Uncharacterized protein</fullName>
    </submittedName>
</protein>
<organism evidence="2 3">
    <name type="scientific">Canna indica</name>
    <name type="common">Indian-shot</name>
    <dbReference type="NCBI Taxonomy" id="4628"/>
    <lineage>
        <taxon>Eukaryota</taxon>
        <taxon>Viridiplantae</taxon>
        <taxon>Streptophyta</taxon>
        <taxon>Embryophyta</taxon>
        <taxon>Tracheophyta</taxon>
        <taxon>Spermatophyta</taxon>
        <taxon>Magnoliopsida</taxon>
        <taxon>Liliopsida</taxon>
        <taxon>Zingiberales</taxon>
        <taxon>Cannaceae</taxon>
        <taxon>Canna</taxon>
    </lineage>
</organism>